<dbReference type="GO" id="GO:0030139">
    <property type="term" value="C:endocytic vesicle"/>
    <property type="evidence" value="ECO:0007669"/>
    <property type="project" value="TreeGrafter"/>
</dbReference>
<dbReference type="PANTHER" id="PTHR21663">
    <property type="entry name" value="HYPOTHETICAL HEAT DOMAIN-CONTAINING"/>
    <property type="match status" value="1"/>
</dbReference>
<dbReference type="GO" id="GO:0042147">
    <property type="term" value="P:retrograde transport, endosome to Golgi"/>
    <property type="evidence" value="ECO:0007669"/>
    <property type="project" value="TreeGrafter"/>
</dbReference>
<accession>A0A7R9GL13</accession>
<feature type="non-terminal residue" evidence="1">
    <location>
        <position position="1116"/>
    </location>
</feature>
<dbReference type="InterPro" id="IPR011989">
    <property type="entry name" value="ARM-like"/>
</dbReference>
<dbReference type="Proteomes" id="UP000678499">
    <property type="component" value="Unassembled WGS sequence"/>
</dbReference>
<organism evidence="1">
    <name type="scientific">Notodromas monacha</name>
    <dbReference type="NCBI Taxonomy" id="399045"/>
    <lineage>
        <taxon>Eukaryota</taxon>
        <taxon>Metazoa</taxon>
        <taxon>Ecdysozoa</taxon>
        <taxon>Arthropoda</taxon>
        <taxon>Crustacea</taxon>
        <taxon>Oligostraca</taxon>
        <taxon>Ostracoda</taxon>
        <taxon>Podocopa</taxon>
        <taxon>Podocopida</taxon>
        <taxon>Cypridocopina</taxon>
        <taxon>Cypridoidea</taxon>
        <taxon>Cyprididae</taxon>
        <taxon>Notodromas</taxon>
    </lineage>
</organism>
<name>A0A7R9GL13_9CRUS</name>
<protein>
    <recommendedName>
        <fullName evidence="3">HEAT repeat-containing protein 5B</fullName>
    </recommendedName>
</protein>
<dbReference type="SUPFAM" id="SSF48371">
    <property type="entry name" value="ARM repeat"/>
    <property type="match status" value="1"/>
</dbReference>
<dbReference type="Gene3D" id="1.25.10.10">
    <property type="entry name" value="Leucine-rich Repeat Variant"/>
    <property type="match status" value="3"/>
</dbReference>
<proteinExistence type="predicted"/>
<dbReference type="GO" id="GO:0016020">
    <property type="term" value="C:membrane"/>
    <property type="evidence" value="ECO:0007669"/>
    <property type="project" value="TreeGrafter"/>
</dbReference>
<dbReference type="EMBL" id="OA889719">
    <property type="protein sequence ID" value="CAD7284298.1"/>
    <property type="molecule type" value="Genomic_DNA"/>
</dbReference>
<dbReference type="FunFam" id="1.25.10.10:FF:000138">
    <property type="entry name" value="Putative HEAT repeat-containing protein 5B"/>
    <property type="match status" value="1"/>
</dbReference>
<dbReference type="GO" id="GO:0005794">
    <property type="term" value="C:Golgi apparatus"/>
    <property type="evidence" value="ECO:0007669"/>
    <property type="project" value="TreeGrafter"/>
</dbReference>
<dbReference type="EMBL" id="CAJPEX010007682">
    <property type="protein sequence ID" value="CAG0924450.1"/>
    <property type="molecule type" value="Genomic_DNA"/>
</dbReference>
<evidence type="ECO:0000313" key="2">
    <source>
        <dbReference type="Proteomes" id="UP000678499"/>
    </source>
</evidence>
<gene>
    <name evidence="1" type="ORF">NMOB1V02_LOCUS11905</name>
</gene>
<dbReference type="InterPro" id="IPR040108">
    <property type="entry name" value="Laa1/Sip1/HEATR5"/>
</dbReference>
<dbReference type="InterPro" id="IPR016024">
    <property type="entry name" value="ARM-type_fold"/>
</dbReference>
<evidence type="ECO:0008006" key="3">
    <source>
        <dbReference type="Google" id="ProtNLM"/>
    </source>
</evidence>
<reference evidence="1" key="1">
    <citation type="submission" date="2020-11" db="EMBL/GenBank/DDBJ databases">
        <authorList>
            <person name="Tran Van P."/>
        </authorList>
    </citation>
    <scope>NUCLEOTIDE SEQUENCE</scope>
</reference>
<keyword evidence="2" id="KW-1185">Reference proteome</keyword>
<dbReference type="AlphaFoldDB" id="A0A7R9GL13"/>
<dbReference type="PANTHER" id="PTHR21663:SF0">
    <property type="entry name" value="HEAT REPEAT-CONTAINING PROTEIN 5B"/>
    <property type="match status" value="1"/>
</dbReference>
<dbReference type="GO" id="GO:0006897">
    <property type="term" value="P:endocytosis"/>
    <property type="evidence" value="ECO:0007669"/>
    <property type="project" value="TreeGrafter"/>
</dbReference>
<sequence>MELSHSLTLNEHALAKLPDPQKPVFVVEWLTYLSKVLVAAQKSDIKECQELLYSQLMKQIHECPGPPMRKLIARCLATLFTVGDTYKLFECINKLNDVLRSKDDSPSFLPTKLAAGACLGMMFEKLGRLMGRSYEETVQILVRCLKNAESLYRITIMSTLEKLCIGMGSAAGPFQKDIYKAAKSCLTDRSMPVRRAAAKCLIQMIPHAPFLHTTELESTCSLCFRAMDGSNYQVRCALASLVGSLLAVTQQPPKLPNHMPTKAEKPKMCTLNEAMNILANGFQRTNVSSVGVIKPGNSSLPSREVRVGVSHAYVSFVNALGTPWLERNLAIFLNHVFELVCCGKSLGSTHVEAVYARKCVGFILHSTIGKMLGEKAQRGACKELILVMKKHMQSVSKEKDEAASGITNPHVQVCALLELGTLIASLGTCANTLLSDASLDLLELINTLIISTTPAAAVRYASAWCLCCIGKAVPSQLIILIDSCVEKLEKVGSSSPEAVSGFACGISALVSASQSTPLGIPHTRGKLLFNVAEELLRSANQNPRLSLPRTHGGWLLIGSIMTLGLPVVKSLLPRMMLLWRNSFPRSVKELDSEKARGDAFTWQVTLEGRSGALSAMHSFVLHCPQLAAEADTTRRILVPIESALGMLTNIQNVVKSYSQHLKASAAMVRLRLNQVLSLLPPRCFEASFTHLLRLLVSEFTLSENPANTTTSLLRPLCHATNPIILGSWLQDMDHRHVEDQLQSNSASGSSAIEHDPSCLFMPLPDGESTPGALPLGVSVVDSAVELFGHVFPHCSPKHKGQLMDHFLECLKQAKAQRQEAITINIFAGLLLALKNLADSKTPLPNEDVCKGIVALIRNTLTHGNTLIRCAAGEALGRLAQVIGDAKFVAEMAQESFEKLRCARDVASRTGHSLALGALHHYVGGMGSSQHLNTSVSILLALANDITSPVVQVWALHALSLIADSGGPMFRGFVEPTLSSCLKLLLSVSPAHVDVHHCIGKVLSGLITTIGPELQGDTSSLNAVRWSFLCACAVMQESEDALVEAEATSCLQQLHMFAPRYVNLTSLVPSLCWNLTSKHLLLRKAAVSCLRQLAQREAKEVCAYAAVLSNQDRENSE</sequence>
<dbReference type="OrthoDB" id="192608at2759"/>
<evidence type="ECO:0000313" key="1">
    <source>
        <dbReference type="EMBL" id="CAD7284298.1"/>
    </source>
</evidence>
<dbReference type="GO" id="GO:0008104">
    <property type="term" value="P:intracellular protein localization"/>
    <property type="evidence" value="ECO:0007669"/>
    <property type="project" value="TreeGrafter"/>
</dbReference>
<dbReference type="GO" id="GO:0005829">
    <property type="term" value="C:cytosol"/>
    <property type="evidence" value="ECO:0007669"/>
    <property type="project" value="GOC"/>
</dbReference>